<dbReference type="RefSeq" id="WP_169163309.1">
    <property type="nucleotide sequence ID" value="NZ_JABBFW010000032.1"/>
</dbReference>
<evidence type="ECO:0000256" key="7">
    <source>
        <dbReference type="ARBA" id="ARBA00022989"/>
    </source>
</evidence>
<evidence type="ECO:0000256" key="5">
    <source>
        <dbReference type="ARBA" id="ARBA00022692"/>
    </source>
</evidence>
<dbReference type="GO" id="GO:0015232">
    <property type="term" value="F:heme transmembrane transporter activity"/>
    <property type="evidence" value="ECO:0007669"/>
    <property type="project" value="InterPro"/>
</dbReference>
<keyword evidence="8 9" id="KW-0472">Membrane</keyword>
<accession>A0A848FJL6</accession>
<comment type="function">
    <text evidence="1 9">Required for the export of heme to the periplasm for the biogenesis of c-type cytochromes.</text>
</comment>
<dbReference type="NCBIfam" id="TIGR01191">
    <property type="entry name" value="ccmC"/>
    <property type="match status" value="1"/>
</dbReference>
<feature type="transmembrane region" description="Helical" evidence="9">
    <location>
        <begin position="39"/>
        <end position="62"/>
    </location>
</feature>
<evidence type="ECO:0000256" key="3">
    <source>
        <dbReference type="ARBA" id="ARBA00005840"/>
    </source>
</evidence>
<evidence type="ECO:0000256" key="4">
    <source>
        <dbReference type="ARBA" id="ARBA00016463"/>
    </source>
</evidence>
<dbReference type="Pfam" id="PF01578">
    <property type="entry name" value="Cytochrom_C_asm"/>
    <property type="match status" value="1"/>
</dbReference>
<organism evidence="11 12">
    <name type="scientific">Azohydromonas caseinilytica</name>
    <dbReference type="NCBI Taxonomy" id="2728836"/>
    <lineage>
        <taxon>Bacteria</taxon>
        <taxon>Pseudomonadati</taxon>
        <taxon>Pseudomonadota</taxon>
        <taxon>Betaproteobacteria</taxon>
        <taxon>Burkholderiales</taxon>
        <taxon>Sphaerotilaceae</taxon>
        <taxon>Azohydromonas</taxon>
    </lineage>
</organism>
<comment type="caution">
    <text evidence="11">The sequence shown here is derived from an EMBL/GenBank/DDBJ whole genome shotgun (WGS) entry which is preliminary data.</text>
</comment>
<feature type="transmembrane region" description="Helical" evidence="9">
    <location>
        <begin position="219"/>
        <end position="239"/>
    </location>
</feature>
<dbReference type="GO" id="GO:0020037">
    <property type="term" value="F:heme binding"/>
    <property type="evidence" value="ECO:0007669"/>
    <property type="project" value="InterPro"/>
</dbReference>
<dbReference type="PRINTS" id="PR01386">
    <property type="entry name" value="CCMCBIOGNSIS"/>
</dbReference>
<dbReference type="EMBL" id="JABBFW010000032">
    <property type="protein sequence ID" value="NML18410.1"/>
    <property type="molecule type" value="Genomic_DNA"/>
</dbReference>
<feature type="transmembrane region" description="Helical" evidence="9">
    <location>
        <begin position="147"/>
        <end position="167"/>
    </location>
</feature>
<evidence type="ECO:0000256" key="9">
    <source>
        <dbReference type="RuleBase" id="RU364092"/>
    </source>
</evidence>
<feature type="transmembrane region" description="Helical" evidence="9">
    <location>
        <begin position="114"/>
        <end position="135"/>
    </location>
</feature>
<reference evidence="11 12" key="1">
    <citation type="submission" date="2020-04" db="EMBL/GenBank/DDBJ databases">
        <title>Azohydromonas sp. isolated from soil.</title>
        <authorList>
            <person name="Dahal R.H."/>
        </authorList>
    </citation>
    <scope>NUCLEOTIDE SEQUENCE [LARGE SCALE GENOMIC DNA]</scope>
    <source>
        <strain evidence="11 12">G-1-1-14</strain>
    </source>
</reference>
<dbReference type="GO" id="GO:0017004">
    <property type="term" value="P:cytochrome complex assembly"/>
    <property type="evidence" value="ECO:0007669"/>
    <property type="project" value="UniProtKB-KW"/>
</dbReference>
<keyword evidence="7 9" id="KW-1133">Transmembrane helix</keyword>
<keyword evidence="9" id="KW-1003">Cell membrane</keyword>
<dbReference type="PANTHER" id="PTHR30071">
    <property type="entry name" value="HEME EXPORTER PROTEIN C"/>
    <property type="match status" value="1"/>
</dbReference>
<dbReference type="Proteomes" id="UP000574067">
    <property type="component" value="Unassembled WGS sequence"/>
</dbReference>
<sequence>MSTPIASLPTPPRPLRLPPWTPWRRLASPPVFEVWVARWWAPLLALALPCVVPGLWLTFFVMPADARQGDAVRLLPVHVASAWMSMWLYALMAFWSAMALVWRGRVASALAQAMAPTGAMFCALALVSGALWGQPTWGTWWVWDARLASQLLLLFLYLGVIGLRAAFDDERRAARLSALLALVGAVNLPVIWFSVHWWNTLHQGATITPRGAALEWTQLAALVLMTLAAWAYAAAMTLLRARCILAEQRAAPPRPRPTVKGWR</sequence>
<gene>
    <name evidence="11" type="primary">ccsA</name>
    <name evidence="9" type="synonym">ccmC</name>
    <name evidence="11" type="ORF">HHL10_25915</name>
</gene>
<comment type="similarity">
    <text evidence="3 9">Belongs to the CcmC/CycZ/HelC family.</text>
</comment>
<dbReference type="InterPro" id="IPR045062">
    <property type="entry name" value="Cyt_c_biogenesis_CcsA/CcmC"/>
</dbReference>
<evidence type="ECO:0000313" key="12">
    <source>
        <dbReference type="Proteomes" id="UP000574067"/>
    </source>
</evidence>
<evidence type="ECO:0000256" key="8">
    <source>
        <dbReference type="ARBA" id="ARBA00023136"/>
    </source>
</evidence>
<dbReference type="GO" id="GO:0005886">
    <property type="term" value="C:plasma membrane"/>
    <property type="evidence" value="ECO:0007669"/>
    <property type="project" value="UniProtKB-SubCell"/>
</dbReference>
<name>A0A848FJL6_9BURK</name>
<evidence type="ECO:0000256" key="1">
    <source>
        <dbReference type="ARBA" id="ARBA00002442"/>
    </source>
</evidence>
<protein>
    <recommendedName>
        <fullName evidence="4 9">Heme exporter protein C</fullName>
    </recommendedName>
    <alternativeName>
        <fullName evidence="9">Cytochrome c-type biogenesis protein</fullName>
    </alternativeName>
</protein>
<evidence type="ECO:0000256" key="2">
    <source>
        <dbReference type="ARBA" id="ARBA00004141"/>
    </source>
</evidence>
<dbReference type="AlphaFoldDB" id="A0A848FJL6"/>
<feature type="domain" description="Cytochrome c assembly protein" evidence="10">
    <location>
        <begin position="51"/>
        <end position="202"/>
    </location>
</feature>
<feature type="transmembrane region" description="Helical" evidence="9">
    <location>
        <begin position="179"/>
        <end position="199"/>
    </location>
</feature>
<evidence type="ECO:0000259" key="10">
    <source>
        <dbReference type="Pfam" id="PF01578"/>
    </source>
</evidence>
<keyword evidence="9" id="KW-0997">Cell inner membrane</keyword>
<evidence type="ECO:0000313" key="11">
    <source>
        <dbReference type="EMBL" id="NML18410.1"/>
    </source>
</evidence>
<dbReference type="PANTHER" id="PTHR30071:SF1">
    <property type="entry name" value="CYTOCHROME B_B6 PROTEIN-RELATED"/>
    <property type="match status" value="1"/>
</dbReference>
<comment type="subcellular location">
    <subcellularLocation>
        <location evidence="9">Cell inner membrane</location>
    </subcellularLocation>
    <subcellularLocation>
        <location evidence="2">Membrane</location>
        <topology evidence="2">Multi-pass membrane protein</topology>
    </subcellularLocation>
</comment>
<keyword evidence="6 9" id="KW-0201">Cytochrome c-type biogenesis</keyword>
<keyword evidence="5 9" id="KW-0812">Transmembrane</keyword>
<evidence type="ECO:0000256" key="6">
    <source>
        <dbReference type="ARBA" id="ARBA00022748"/>
    </source>
</evidence>
<keyword evidence="9" id="KW-0813">Transport</keyword>
<dbReference type="InterPro" id="IPR003557">
    <property type="entry name" value="Cyt_c_biogenesis_CcmC"/>
</dbReference>
<dbReference type="InterPro" id="IPR002541">
    <property type="entry name" value="Cyt_c_assembly"/>
</dbReference>
<feature type="transmembrane region" description="Helical" evidence="9">
    <location>
        <begin position="82"/>
        <end position="102"/>
    </location>
</feature>
<proteinExistence type="inferred from homology"/>
<keyword evidence="12" id="KW-1185">Reference proteome</keyword>